<dbReference type="Pfam" id="PF01509">
    <property type="entry name" value="TruB_N"/>
    <property type="match status" value="1"/>
</dbReference>
<dbReference type="InterPro" id="IPR020103">
    <property type="entry name" value="PsdUridine_synth_cat_dom_sf"/>
</dbReference>
<name>A0A7K0K1K7_9ACTO</name>
<evidence type="ECO:0000259" key="8">
    <source>
        <dbReference type="Pfam" id="PF16198"/>
    </source>
</evidence>
<dbReference type="GO" id="GO:0003723">
    <property type="term" value="F:RNA binding"/>
    <property type="evidence" value="ECO:0007669"/>
    <property type="project" value="InterPro"/>
</dbReference>
<dbReference type="GO" id="GO:0160148">
    <property type="term" value="F:tRNA pseudouridine(55) synthase activity"/>
    <property type="evidence" value="ECO:0007669"/>
    <property type="project" value="UniProtKB-EC"/>
</dbReference>
<evidence type="ECO:0000256" key="4">
    <source>
        <dbReference type="ARBA" id="ARBA00023235"/>
    </source>
</evidence>
<protein>
    <recommendedName>
        <fullName evidence="5">tRNA pseudouridine synthase B</fullName>
        <ecNumber evidence="5">5.4.99.25</ecNumber>
    </recommendedName>
    <alternativeName>
        <fullName evidence="5">tRNA pseudouridine(55) synthase</fullName>
        <shortName evidence="5">Psi55 synthase</shortName>
    </alternativeName>
    <alternativeName>
        <fullName evidence="5">tRNA pseudouridylate synthase</fullName>
    </alternativeName>
    <alternativeName>
        <fullName evidence="5">tRNA-uridine isomerase</fullName>
    </alternativeName>
</protein>
<dbReference type="InterPro" id="IPR014780">
    <property type="entry name" value="tRNA_psdUridine_synth_TruB"/>
</dbReference>
<evidence type="ECO:0000313" key="9">
    <source>
        <dbReference type="EMBL" id="MST49362.1"/>
    </source>
</evidence>
<evidence type="ECO:0000256" key="5">
    <source>
        <dbReference type="HAMAP-Rule" id="MF_01080"/>
    </source>
</evidence>
<comment type="caution">
    <text evidence="9">The sequence shown here is derived from an EMBL/GenBank/DDBJ whole genome shotgun (WGS) entry which is preliminary data.</text>
</comment>
<dbReference type="RefSeq" id="WP_338106815.1">
    <property type="nucleotide sequence ID" value="NZ_VUMY01000005.1"/>
</dbReference>
<feature type="active site" description="Nucleophile" evidence="5">
    <location>
        <position position="50"/>
    </location>
</feature>
<organism evidence="9 10">
    <name type="scientific">Mobiluncus porci</name>
    <dbReference type="NCBI Taxonomy" id="2652278"/>
    <lineage>
        <taxon>Bacteria</taxon>
        <taxon>Bacillati</taxon>
        <taxon>Actinomycetota</taxon>
        <taxon>Actinomycetes</taxon>
        <taxon>Actinomycetales</taxon>
        <taxon>Actinomycetaceae</taxon>
        <taxon>Mobiluncus</taxon>
    </lineage>
</organism>
<dbReference type="CDD" id="cd02573">
    <property type="entry name" value="PseudoU_synth_EcTruB"/>
    <property type="match status" value="1"/>
</dbReference>
<dbReference type="AlphaFoldDB" id="A0A7K0K1K7"/>
<evidence type="ECO:0000313" key="10">
    <source>
        <dbReference type="Proteomes" id="UP000442535"/>
    </source>
</evidence>
<feature type="domain" description="Pseudouridine synthase II N-terminal" evidence="7">
    <location>
        <begin position="35"/>
        <end position="166"/>
    </location>
</feature>
<keyword evidence="3 5" id="KW-0819">tRNA processing</keyword>
<accession>A0A7K0K1K7</accession>
<dbReference type="EMBL" id="VUMY01000005">
    <property type="protein sequence ID" value="MST49362.1"/>
    <property type="molecule type" value="Genomic_DNA"/>
</dbReference>
<dbReference type="SUPFAM" id="SSF55120">
    <property type="entry name" value="Pseudouridine synthase"/>
    <property type="match status" value="1"/>
</dbReference>
<feature type="domain" description="tRNA pseudouridylate synthase B C-terminal" evidence="8">
    <location>
        <begin position="215"/>
        <end position="273"/>
    </location>
</feature>
<dbReference type="Gene3D" id="2.30.130.10">
    <property type="entry name" value="PUA domain"/>
    <property type="match status" value="1"/>
</dbReference>
<evidence type="ECO:0000256" key="6">
    <source>
        <dbReference type="SAM" id="MobiDB-lite"/>
    </source>
</evidence>
<sequence>MKEFELPRGEACEPGIIVIDKPRGLTSNQVLSRVRRLAGQKRVGYAGTLDPMATGLLIFAVGKATKLLQYLTAHDKAYLARVRFGMATDTDDAEGAVTSALGAEGLTIERVESALAAYRGEIQQVPSTYSAIKVDGKRAYDLARRGEEVDLKARTVTISKLELLPFWPVPNGKNLPTGTGQNGKNEGSVAQRSTDSQVTLDVDLLVECSAGTYVRALARDLGRDLGCGAHLTALRRIRVGDYALDSAKTLDDLAAEVEKNGKIQVKTLDEALLSTFPPLEVDETQARALSFGQSIRISNPPQITDNERGQRFAAHAPLGSVVALVEMATNSVDDLGEEDTTPKSKPANQEAKTAKPVWVLHPHGSQNHE</sequence>
<dbReference type="InterPro" id="IPR002501">
    <property type="entry name" value="PsdUridine_synth_N"/>
</dbReference>
<dbReference type="PANTHER" id="PTHR13767">
    <property type="entry name" value="TRNA-PSEUDOURIDINE SYNTHASE"/>
    <property type="match status" value="1"/>
</dbReference>
<keyword evidence="10" id="KW-1185">Reference proteome</keyword>
<comment type="similarity">
    <text evidence="2 5">Belongs to the pseudouridine synthase TruB family. Type 1 subfamily.</text>
</comment>
<evidence type="ECO:0000256" key="3">
    <source>
        <dbReference type="ARBA" id="ARBA00022694"/>
    </source>
</evidence>
<feature type="region of interest" description="Disordered" evidence="6">
    <location>
        <begin position="333"/>
        <end position="369"/>
    </location>
</feature>
<reference evidence="9 10" key="1">
    <citation type="submission" date="2019-08" db="EMBL/GenBank/DDBJ databases">
        <title>In-depth cultivation of the pig gut microbiome towards novel bacterial diversity and tailored functional studies.</title>
        <authorList>
            <person name="Wylensek D."/>
            <person name="Hitch T.C.A."/>
            <person name="Clavel T."/>
        </authorList>
    </citation>
    <scope>NUCLEOTIDE SEQUENCE [LARGE SCALE GENOMIC DNA]</scope>
    <source>
        <strain evidence="9 10">RF-GAM-744-WT-7</strain>
    </source>
</reference>
<dbReference type="PANTHER" id="PTHR13767:SF2">
    <property type="entry name" value="PSEUDOURIDYLATE SYNTHASE TRUB1"/>
    <property type="match status" value="1"/>
</dbReference>
<evidence type="ECO:0000256" key="1">
    <source>
        <dbReference type="ARBA" id="ARBA00000385"/>
    </source>
</evidence>
<dbReference type="GO" id="GO:1990481">
    <property type="term" value="P:mRNA pseudouridine synthesis"/>
    <property type="evidence" value="ECO:0007669"/>
    <property type="project" value="TreeGrafter"/>
</dbReference>
<comment type="function">
    <text evidence="5">Responsible for synthesis of pseudouridine from uracil-55 in the psi GC loop of transfer RNAs.</text>
</comment>
<dbReference type="Proteomes" id="UP000442535">
    <property type="component" value="Unassembled WGS sequence"/>
</dbReference>
<dbReference type="Gene3D" id="3.30.2350.10">
    <property type="entry name" value="Pseudouridine synthase"/>
    <property type="match status" value="1"/>
</dbReference>
<dbReference type="InterPro" id="IPR032819">
    <property type="entry name" value="TruB_C"/>
</dbReference>
<evidence type="ECO:0000256" key="2">
    <source>
        <dbReference type="ARBA" id="ARBA00005642"/>
    </source>
</evidence>
<feature type="region of interest" description="Disordered" evidence="6">
    <location>
        <begin position="174"/>
        <end position="194"/>
    </location>
</feature>
<evidence type="ECO:0000259" key="7">
    <source>
        <dbReference type="Pfam" id="PF01509"/>
    </source>
</evidence>
<proteinExistence type="inferred from homology"/>
<dbReference type="GO" id="GO:0031119">
    <property type="term" value="P:tRNA pseudouridine synthesis"/>
    <property type="evidence" value="ECO:0007669"/>
    <property type="project" value="UniProtKB-UniRule"/>
</dbReference>
<gene>
    <name evidence="5 9" type="primary">truB</name>
    <name evidence="9" type="ORF">FYJ63_03785</name>
</gene>
<dbReference type="InterPro" id="IPR036974">
    <property type="entry name" value="PUA_sf"/>
</dbReference>
<comment type="catalytic activity">
    <reaction evidence="1 5">
        <text>uridine(55) in tRNA = pseudouridine(55) in tRNA</text>
        <dbReference type="Rhea" id="RHEA:42532"/>
        <dbReference type="Rhea" id="RHEA-COMP:10101"/>
        <dbReference type="Rhea" id="RHEA-COMP:10102"/>
        <dbReference type="ChEBI" id="CHEBI:65314"/>
        <dbReference type="ChEBI" id="CHEBI:65315"/>
        <dbReference type="EC" id="5.4.99.25"/>
    </reaction>
</comment>
<keyword evidence="4 5" id="KW-0413">Isomerase</keyword>
<dbReference type="NCBIfam" id="TIGR00431">
    <property type="entry name" value="TruB"/>
    <property type="match status" value="1"/>
</dbReference>
<dbReference type="Pfam" id="PF16198">
    <property type="entry name" value="TruB_C_2"/>
    <property type="match status" value="1"/>
</dbReference>
<dbReference type="EC" id="5.4.99.25" evidence="5"/>
<dbReference type="HAMAP" id="MF_01080">
    <property type="entry name" value="TruB_bact"/>
    <property type="match status" value="1"/>
</dbReference>